<comment type="caution">
    <text evidence="4">The sequence shown here is derived from an EMBL/GenBank/DDBJ whole genome shotgun (WGS) entry which is preliminary data.</text>
</comment>
<dbReference type="PROSITE" id="PS50089">
    <property type="entry name" value="ZF_RING_2"/>
    <property type="match status" value="1"/>
</dbReference>
<feature type="region of interest" description="Disordered" evidence="2">
    <location>
        <begin position="157"/>
        <end position="188"/>
    </location>
</feature>
<evidence type="ECO:0000259" key="3">
    <source>
        <dbReference type="PROSITE" id="PS50089"/>
    </source>
</evidence>
<keyword evidence="1" id="KW-0479">Metal-binding</keyword>
<dbReference type="GO" id="GO:0061630">
    <property type="term" value="F:ubiquitin protein ligase activity"/>
    <property type="evidence" value="ECO:0007669"/>
    <property type="project" value="TreeGrafter"/>
</dbReference>
<dbReference type="OrthoDB" id="8062037at2759"/>
<dbReference type="PANTHER" id="PTHR22765">
    <property type="entry name" value="RING FINGER AND PROTEASE ASSOCIATED DOMAIN-CONTAINING"/>
    <property type="match status" value="1"/>
</dbReference>
<dbReference type="InterPro" id="IPR001841">
    <property type="entry name" value="Znf_RING"/>
</dbReference>
<dbReference type="GO" id="GO:0006511">
    <property type="term" value="P:ubiquitin-dependent protein catabolic process"/>
    <property type="evidence" value="ECO:0007669"/>
    <property type="project" value="TreeGrafter"/>
</dbReference>
<dbReference type="SMART" id="SM00184">
    <property type="entry name" value="RING"/>
    <property type="match status" value="1"/>
</dbReference>
<proteinExistence type="predicted"/>
<dbReference type="CDD" id="cd16448">
    <property type="entry name" value="RING-H2"/>
    <property type="match status" value="1"/>
</dbReference>
<evidence type="ECO:0000313" key="4">
    <source>
        <dbReference type="EMBL" id="KAA8498945.1"/>
    </source>
</evidence>
<accession>A0A5J4Z6J5</accession>
<dbReference type="Gene3D" id="3.30.40.10">
    <property type="entry name" value="Zinc/RING finger domain, C3HC4 (zinc finger)"/>
    <property type="match status" value="1"/>
</dbReference>
<dbReference type="GO" id="GO:0008270">
    <property type="term" value="F:zinc ion binding"/>
    <property type="evidence" value="ECO:0007669"/>
    <property type="project" value="UniProtKB-KW"/>
</dbReference>
<dbReference type="Pfam" id="PF13639">
    <property type="entry name" value="zf-RING_2"/>
    <property type="match status" value="1"/>
</dbReference>
<protein>
    <submittedName>
        <fullName evidence="4">E3 ubiquitin-protein ligase</fullName>
    </submittedName>
</protein>
<reference evidence="5" key="1">
    <citation type="journal article" date="2019" name="Nat. Commun.">
        <title>Expansion of phycobilisome linker gene families in mesophilic red algae.</title>
        <authorList>
            <person name="Lee J."/>
            <person name="Kim D."/>
            <person name="Bhattacharya D."/>
            <person name="Yoon H.S."/>
        </authorList>
    </citation>
    <scope>NUCLEOTIDE SEQUENCE [LARGE SCALE GENOMIC DNA]</scope>
    <source>
        <strain evidence="5">CCMP 1328</strain>
    </source>
</reference>
<sequence>MQCLRGFYRILTLEAPPSNEPRGRNGPPGSPSPPPTVGFLVLSTGEQTKEFARTYKHLFVYPSLWGPEAIELDACMPACIYPNHVLRSAQAHARAQSEIPTKCVICMEDFHDRDIVRSMPCHWSHIFHSLCVASWVSAYDKSCPVCRIDLRRFKYPPPPPPPPHLEQDAPRPRGNHRPKGEENTAATGAGHYCFLDIDSARHKD</sequence>
<evidence type="ECO:0000256" key="1">
    <source>
        <dbReference type="PROSITE-ProRule" id="PRU00175"/>
    </source>
</evidence>
<organism evidence="4 5">
    <name type="scientific">Porphyridium purpureum</name>
    <name type="common">Red alga</name>
    <name type="synonym">Porphyridium cruentum</name>
    <dbReference type="NCBI Taxonomy" id="35688"/>
    <lineage>
        <taxon>Eukaryota</taxon>
        <taxon>Rhodophyta</taxon>
        <taxon>Bangiophyceae</taxon>
        <taxon>Porphyridiales</taxon>
        <taxon>Porphyridiaceae</taxon>
        <taxon>Porphyridium</taxon>
    </lineage>
</organism>
<keyword evidence="1" id="KW-0863">Zinc-finger</keyword>
<dbReference type="AlphaFoldDB" id="A0A5J4Z6J5"/>
<dbReference type="InterPro" id="IPR051826">
    <property type="entry name" value="E3_ubiquitin-ligase_domain"/>
</dbReference>
<dbReference type="EMBL" id="VRMN01000001">
    <property type="protein sequence ID" value="KAA8498945.1"/>
    <property type="molecule type" value="Genomic_DNA"/>
</dbReference>
<dbReference type="SUPFAM" id="SSF57850">
    <property type="entry name" value="RING/U-box"/>
    <property type="match status" value="1"/>
</dbReference>
<name>A0A5J4Z6J5_PORPP</name>
<keyword evidence="1" id="KW-0862">Zinc</keyword>
<evidence type="ECO:0000313" key="5">
    <source>
        <dbReference type="Proteomes" id="UP000324585"/>
    </source>
</evidence>
<gene>
    <name evidence="4" type="ORF">FVE85_6530</name>
</gene>
<dbReference type="PANTHER" id="PTHR22765:SF434">
    <property type="entry name" value="GB|AAD18119.1-RELATED"/>
    <property type="match status" value="1"/>
</dbReference>
<feature type="region of interest" description="Disordered" evidence="2">
    <location>
        <begin position="15"/>
        <end position="36"/>
    </location>
</feature>
<dbReference type="Proteomes" id="UP000324585">
    <property type="component" value="Unassembled WGS sequence"/>
</dbReference>
<keyword evidence="5" id="KW-1185">Reference proteome</keyword>
<dbReference type="InterPro" id="IPR013083">
    <property type="entry name" value="Znf_RING/FYVE/PHD"/>
</dbReference>
<evidence type="ECO:0000256" key="2">
    <source>
        <dbReference type="SAM" id="MobiDB-lite"/>
    </source>
</evidence>
<feature type="domain" description="RING-type" evidence="3">
    <location>
        <begin position="103"/>
        <end position="147"/>
    </location>
</feature>